<comment type="caution">
    <text evidence="1">The sequence shown here is derived from an EMBL/GenBank/DDBJ whole genome shotgun (WGS) entry which is preliminary data.</text>
</comment>
<dbReference type="Proteomes" id="UP000823388">
    <property type="component" value="Chromosome 1K"/>
</dbReference>
<dbReference type="AlphaFoldDB" id="A0A8T0XDJ0"/>
<evidence type="ECO:0000313" key="2">
    <source>
        <dbReference type="Proteomes" id="UP000823388"/>
    </source>
</evidence>
<accession>A0A8T0XDJ0</accession>
<keyword evidence="2" id="KW-1185">Reference proteome</keyword>
<evidence type="ECO:0000313" key="1">
    <source>
        <dbReference type="EMBL" id="KAG2657217.1"/>
    </source>
</evidence>
<sequence length="101" mass="10899">MHWRGAPATQHMVCSSCFGVNDWIPGWYTCRCVLFGAHPSAYTLHAAYALCCCASHLVGILSGCAPPHARPFPCRLFIHPEQSSPSASLLNPPMSQLGQSS</sequence>
<protein>
    <submittedName>
        <fullName evidence="1">Uncharacterized protein</fullName>
    </submittedName>
</protein>
<organism evidence="1 2">
    <name type="scientific">Panicum virgatum</name>
    <name type="common">Blackwell switchgrass</name>
    <dbReference type="NCBI Taxonomy" id="38727"/>
    <lineage>
        <taxon>Eukaryota</taxon>
        <taxon>Viridiplantae</taxon>
        <taxon>Streptophyta</taxon>
        <taxon>Embryophyta</taxon>
        <taxon>Tracheophyta</taxon>
        <taxon>Spermatophyta</taxon>
        <taxon>Magnoliopsida</taxon>
        <taxon>Liliopsida</taxon>
        <taxon>Poales</taxon>
        <taxon>Poaceae</taxon>
        <taxon>PACMAD clade</taxon>
        <taxon>Panicoideae</taxon>
        <taxon>Panicodae</taxon>
        <taxon>Paniceae</taxon>
        <taxon>Panicinae</taxon>
        <taxon>Panicum</taxon>
        <taxon>Panicum sect. Hiantes</taxon>
    </lineage>
</organism>
<proteinExistence type="predicted"/>
<name>A0A8T0XDJ0_PANVG</name>
<gene>
    <name evidence="1" type="ORF">PVAP13_1KG188208</name>
</gene>
<reference evidence="1" key="1">
    <citation type="submission" date="2020-05" db="EMBL/GenBank/DDBJ databases">
        <title>WGS assembly of Panicum virgatum.</title>
        <authorList>
            <person name="Lovell J.T."/>
            <person name="Jenkins J."/>
            <person name="Shu S."/>
            <person name="Juenger T.E."/>
            <person name="Schmutz J."/>
        </authorList>
    </citation>
    <scope>NUCLEOTIDE SEQUENCE</scope>
    <source>
        <strain evidence="1">AP13</strain>
    </source>
</reference>
<dbReference type="EMBL" id="CM029037">
    <property type="protein sequence ID" value="KAG2657217.1"/>
    <property type="molecule type" value="Genomic_DNA"/>
</dbReference>